<dbReference type="InParanoid" id="A0A369JB17"/>
<evidence type="ECO:0000313" key="1">
    <source>
        <dbReference type="EMBL" id="RDB17625.1"/>
    </source>
</evidence>
<evidence type="ECO:0000313" key="2">
    <source>
        <dbReference type="Proteomes" id="UP000076154"/>
    </source>
</evidence>
<proteinExistence type="predicted"/>
<dbReference type="AlphaFoldDB" id="A0A369JB17"/>
<sequence length="138" mass="15531">MFSPGTAWNRNNNIIMGLTTACAMAGILPKPRRRSSGNFLSRRSPHVNTVDFESVSSTLCFWPLSCTWWIIPWNWHSFAQSLLDEFSQWCRSPPSGEAELKIGVRRALYTLITRPSHLVSSVPARKASRYLPPAPPTS</sequence>
<name>A0A369JB17_HYPMA</name>
<organism evidence="1 2">
    <name type="scientific">Hypsizygus marmoreus</name>
    <name type="common">White beech mushroom</name>
    <name type="synonym">Agaricus marmoreus</name>
    <dbReference type="NCBI Taxonomy" id="39966"/>
    <lineage>
        <taxon>Eukaryota</taxon>
        <taxon>Fungi</taxon>
        <taxon>Dikarya</taxon>
        <taxon>Basidiomycota</taxon>
        <taxon>Agaricomycotina</taxon>
        <taxon>Agaricomycetes</taxon>
        <taxon>Agaricomycetidae</taxon>
        <taxon>Agaricales</taxon>
        <taxon>Tricholomatineae</taxon>
        <taxon>Lyophyllaceae</taxon>
        <taxon>Hypsizygus</taxon>
    </lineage>
</organism>
<accession>A0A369JB17</accession>
<gene>
    <name evidence="1" type="ORF">Hypma_001060</name>
</gene>
<keyword evidence="2" id="KW-1185">Reference proteome</keyword>
<dbReference type="EMBL" id="LUEZ02000110">
    <property type="protein sequence ID" value="RDB17625.1"/>
    <property type="molecule type" value="Genomic_DNA"/>
</dbReference>
<protein>
    <submittedName>
        <fullName evidence="1">Uncharacterized protein</fullName>
    </submittedName>
</protein>
<reference evidence="1" key="1">
    <citation type="submission" date="2018-04" db="EMBL/GenBank/DDBJ databases">
        <title>Whole genome sequencing of Hypsizygus marmoreus.</title>
        <authorList>
            <person name="Choi I.-G."/>
            <person name="Min B."/>
            <person name="Kim J.-G."/>
            <person name="Kim S."/>
            <person name="Oh Y.-L."/>
            <person name="Kong W.-S."/>
            <person name="Park H."/>
            <person name="Jeong J."/>
            <person name="Song E.-S."/>
        </authorList>
    </citation>
    <scope>NUCLEOTIDE SEQUENCE [LARGE SCALE GENOMIC DNA]</scope>
    <source>
        <strain evidence="1">51987-8</strain>
    </source>
</reference>
<comment type="caution">
    <text evidence="1">The sequence shown here is derived from an EMBL/GenBank/DDBJ whole genome shotgun (WGS) entry which is preliminary data.</text>
</comment>
<dbReference type="Proteomes" id="UP000076154">
    <property type="component" value="Unassembled WGS sequence"/>
</dbReference>